<sequence>MCSAFLVAFELPRFSYCNQVKHIFHHYQRREMKKNVDGSLVRQTIGIPAGPMDIPPNKRPNCNYGSGCYRRNPIHLREYCHPHLEDLLQGQKSSSSLELPENYKPNVDKELILDQLNVLKRIYEKLAEKPPVKKSKLETASCNESAKSSEQSNASESSLKTKILPNVSSLEKANKFSNSSNSSSQLSRPDSARSDSASESSSARSETSNERAGTSSFSSQSDSRRFDNFRNVKQKCRDLKRKSMAEAEKSSKSPFSSDIPSRIAAAAPYFFFLTKVRAEPRTYHEPFSITFRELLDPGLGDLRASLQINFLVELPWVMHHYKHQGVDDKPLLILHGEDSDDLKKNNLPPNITAVRIKTPHPFGHHHTKMSLFHYEDGSVRVVVSTANLVASDWHNRTQGLWISPACPELPEEADTKAGDSPTEFKTDLLRYLCAYQIPELQEWVSIVRQADFSEIRVCFVGTVPGTHRGPDMDRWGHRRLAAHLKKHAVGVDPTWSVVAQCSSIGSLGTHPEAWMLDELRASMTLGKGTSMIQGLPPFKVIYPSKQNVYDSVDGALGGDCLPYSMHTHSKQTWFTSFLYQWKSDVRFRTKAVPHIKTYTRMSPCGSRLAWFHLSSANLSKAAWGMNKKTKTSGTGVFMMSYEAGVLFLPEILINKPVFSVGKSDDKTPPFPLPYDAPLTRYNPSDKPWVMEYLNEYMRSKK</sequence>
<feature type="region of interest" description="Disordered" evidence="12">
    <location>
        <begin position="174"/>
        <end position="224"/>
    </location>
</feature>
<keyword evidence="15" id="KW-1185">Reference proteome</keyword>
<evidence type="ECO:0000256" key="4">
    <source>
        <dbReference type="ARBA" id="ARBA00022763"/>
    </source>
</evidence>
<evidence type="ECO:0000313" key="14">
    <source>
        <dbReference type="EMBL" id="KAK7788537.1"/>
    </source>
</evidence>
<evidence type="ECO:0000256" key="12">
    <source>
        <dbReference type="SAM" id="MobiDB-lite"/>
    </source>
</evidence>
<accession>A0AAN9UZ43</accession>
<dbReference type="GO" id="GO:0006281">
    <property type="term" value="P:DNA repair"/>
    <property type="evidence" value="ECO:0007669"/>
    <property type="project" value="UniProtKB-KW"/>
</dbReference>
<dbReference type="GO" id="GO:0017005">
    <property type="term" value="F:3'-tyrosyl-DNA phosphodiesterase activity"/>
    <property type="evidence" value="ECO:0007669"/>
    <property type="project" value="TreeGrafter"/>
</dbReference>
<feature type="compositionally biased region" description="Low complexity" evidence="12">
    <location>
        <begin position="177"/>
        <end position="221"/>
    </location>
</feature>
<comment type="similarity">
    <text evidence="2">Belongs to the tyrosyl-DNA phosphodiesterase family.</text>
</comment>
<dbReference type="Proteomes" id="UP001378592">
    <property type="component" value="Unassembled WGS sequence"/>
</dbReference>
<dbReference type="GO" id="GO:0005634">
    <property type="term" value="C:nucleus"/>
    <property type="evidence" value="ECO:0007669"/>
    <property type="project" value="UniProtKB-SubCell"/>
</dbReference>
<evidence type="ECO:0000256" key="7">
    <source>
        <dbReference type="ARBA" id="ARBA00023204"/>
    </source>
</evidence>
<feature type="compositionally biased region" description="Low complexity" evidence="12">
    <location>
        <begin position="143"/>
        <end position="158"/>
    </location>
</feature>
<feature type="region of interest" description="Disordered" evidence="12">
    <location>
        <begin position="237"/>
        <end position="258"/>
    </location>
</feature>
<feature type="active site" description="Nucleophile" evidence="9">
    <location>
        <position position="366"/>
    </location>
</feature>
<keyword evidence="3" id="KW-0540">Nuclease</keyword>
<evidence type="ECO:0000256" key="11">
    <source>
        <dbReference type="PIRSR" id="PIRSR610347-3"/>
    </source>
</evidence>
<dbReference type="SUPFAM" id="SSF56024">
    <property type="entry name" value="Phospholipase D/nuclease"/>
    <property type="match status" value="2"/>
</dbReference>
<dbReference type="CDD" id="cd09193">
    <property type="entry name" value="PLDc_mTdp1_1"/>
    <property type="match status" value="1"/>
</dbReference>
<comment type="caution">
    <text evidence="14">The sequence shown here is derived from an EMBL/GenBank/DDBJ whole genome shotgun (WGS) entry which is preliminary data.</text>
</comment>
<evidence type="ECO:0000256" key="8">
    <source>
        <dbReference type="ARBA" id="ARBA00023242"/>
    </source>
</evidence>
<feature type="binding site" evidence="10">
    <location>
        <position position="368"/>
    </location>
    <ligand>
        <name>substrate</name>
    </ligand>
</feature>
<feature type="active site" description="Proton donor/acceptor" evidence="9">
    <location>
        <position position="594"/>
    </location>
</feature>
<dbReference type="GO" id="GO:0003697">
    <property type="term" value="F:single-stranded DNA binding"/>
    <property type="evidence" value="ECO:0007669"/>
    <property type="project" value="TreeGrafter"/>
</dbReference>
<protein>
    <recommendedName>
        <fullName evidence="13">PBZ-type domain-containing protein</fullName>
    </recommendedName>
</protein>
<evidence type="ECO:0000256" key="6">
    <source>
        <dbReference type="ARBA" id="ARBA00022839"/>
    </source>
</evidence>
<evidence type="ECO:0000256" key="2">
    <source>
        <dbReference type="ARBA" id="ARBA00010205"/>
    </source>
</evidence>
<dbReference type="GO" id="GO:0004527">
    <property type="term" value="F:exonuclease activity"/>
    <property type="evidence" value="ECO:0007669"/>
    <property type="project" value="UniProtKB-KW"/>
</dbReference>
<keyword evidence="4" id="KW-0227">DNA damage</keyword>
<feature type="site" description="Interaction with DNA" evidence="11">
    <location>
        <position position="619"/>
    </location>
</feature>
<dbReference type="PANTHER" id="PTHR12415:SF0">
    <property type="entry name" value="TYROSYL-DNA PHOSPHODIESTERASE 1"/>
    <property type="match status" value="1"/>
</dbReference>
<reference evidence="14 15" key="1">
    <citation type="submission" date="2024-03" db="EMBL/GenBank/DDBJ databases">
        <title>The genome assembly and annotation of the cricket Gryllus longicercus Weissman &amp; Gray.</title>
        <authorList>
            <person name="Szrajer S."/>
            <person name="Gray D."/>
            <person name="Ylla G."/>
        </authorList>
    </citation>
    <scope>NUCLEOTIDE SEQUENCE [LARGE SCALE GENOMIC DNA]</scope>
    <source>
        <strain evidence="14">DAG 2021-001</strain>
        <tissue evidence="14">Whole body minus gut</tissue>
    </source>
</reference>
<dbReference type="AlphaFoldDB" id="A0AAN9UZ43"/>
<evidence type="ECO:0000259" key="13">
    <source>
        <dbReference type="Pfam" id="PF10283"/>
    </source>
</evidence>
<dbReference type="PANTHER" id="PTHR12415">
    <property type="entry name" value="TYROSYL-DNA PHOSPHODIESTERASE 1"/>
    <property type="match status" value="1"/>
</dbReference>
<evidence type="ECO:0000256" key="1">
    <source>
        <dbReference type="ARBA" id="ARBA00004123"/>
    </source>
</evidence>
<proteinExistence type="inferred from homology"/>
<dbReference type="Pfam" id="PF10283">
    <property type="entry name" value="zf-CCHH"/>
    <property type="match status" value="1"/>
</dbReference>
<gene>
    <name evidence="14" type="ORF">R5R35_009779</name>
</gene>
<dbReference type="InterPro" id="IPR019406">
    <property type="entry name" value="APLF_PBZ"/>
</dbReference>
<comment type="subcellular location">
    <subcellularLocation>
        <location evidence="1">Nucleus</location>
    </subcellularLocation>
</comment>
<evidence type="ECO:0000256" key="9">
    <source>
        <dbReference type="PIRSR" id="PIRSR610347-1"/>
    </source>
</evidence>
<dbReference type="EMBL" id="JAZDUA010001028">
    <property type="protein sequence ID" value="KAK7788537.1"/>
    <property type="molecule type" value="Genomic_DNA"/>
</dbReference>
<name>A0AAN9UZ43_9ORTH</name>
<organism evidence="14 15">
    <name type="scientific">Gryllus longicercus</name>
    <dbReference type="NCBI Taxonomy" id="2509291"/>
    <lineage>
        <taxon>Eukaryota</taxon>
        <taxon>Metazoa</taxon>
        <taxon>Ecdysozoa</taxon>
        <taxon>Arthropoda</taxon>
        <taxon>Hexapoda</taxon>
        <taxon>Insecta</taxon>
        <taxon>Pterygota</taxon>
        <taxon>Neoptera</taxon>
        <taxon>Polyneoptera</taxon>
        <taxon>Orthoptera</taxon>
        <taxon>Ensifera</taxon>
        <taxon>Gryllidea</taxon>
        <taxon>Grylloidea</taxon>
        <taxon>Gryllidae</taxon>
        <taxon>Gryllinae</taxon>
        <taxon>Gryllus</taxon>
    </lineage>
</organism>
<keyword evidence="7" id="KW-0234">DNA repair</keyword>
<feature type="region of interest" description="Disordered" evidence="12">
    <location>
        <begin position="133"/>
        <end position="160"/>
    </location>
</feature>
<evidence type="ECO:0000256" key="3">
    <source>
        <dbReference type="ARBA" id="ARBA00022722"/>
    </source>
</evidence>
<keyword evidence="8" id="KW-0539">Nucleus</keyword>
<feature type="compositionally biased region" description="Basic and acidic residues" evidence="12">
    <location>
        <begin position="237"/>
        <end position="251"/>
    </location>
</feature>
<evidence type="ECO:0000256" key="10">
    <source>
        <dbReference type="PIRSR" id="PIRSR610347-2"/>
    </source>
</evidence>
<evidence type="ECO:0000256" key="5">
    <source>
        <dbReference type="ARBA" id="ARBA00022801"/>
    </source>
</evidence>
<dbReference type="Pfam" id="PF06087">
    <property type="entry name" value="Tyr-DNA_phospho"/>
    <property type="match status" value="1"/>
</dbReference>
<keyword evidence="5" id="KW-0378">Hydrolase</keyword>
<feature type="binding site" evidence="10">
    <location>
        <position position="596"/>
    </location>
    <ligand>
        <name>substrate</name>
    </ligand>
</feature>
<keyword evidence="6" id="KW-0269">Exonuclease</keyword>
<dbReference type="InterPro" id="IPR010347">
    <property type="entry name" value="Tdp1"/>
</dbReference>
<evidence type="ECO:0000313" key="15">
    <source>
        <dbReference type="Proteomes" id="UP001378592"/>
    </source>
</evidence>
<dbReference type="Gene3D" id="3.30.870.10">
    <property type="entry name" value="Endonuclease Chain A"/>
    <property type="match status" value="2"/>
</dbReference>
<dbReference type="GO" id="GO:0003690">
    <property type="term" value="F:double-stranded DNA binding"/>
    <property type="evidence" value="ECO:0007669"/>
    <property type="project" value="TreeGrafter"/>
</dbReference>
<feature type="domain" description="PBZ-type" evidence="13">
    <location>
        <begin position="59"/>
        <end position="83"/>
    </location>
</feature>